<name>X1VZ97_9ZZZZ</name>
<gene>
    <name evidence="1" type="ORF">S12H4_63421</name>
</gene>
<feature type="non-terminal residue" evidence="1">
    <location>
        <position position="41"/>
    </location>
</feature>
<reference evidence="1" key="1">
    <citation type="journal article" date="2014" name="Front. Microbiol.">
        <title>High frequency of phylogenetically diverse reductive dehalogenase-homologous genes in deep subseafloor sedimentary metagenomes.</title>
        <authorList>
            <person name="Kawai M."/>
            <person name="Futagami T."/>
            <person name="Toyoda A."/>
            <person name="Takaki Y."/>
            <person name="Nishi S."/>
            <person name="Hori S."/>
            <person name="Arai W."/>
            <person name="Tsubouchi T."/>
            <person name="Morono Y."/>
            <person name="Uchiyama I."/>
            <person name="Ito T."/>
            <person name="Fujiyama A."/>
            <person name="Inagaki F."/>
            <person name="Takami H."/>
        </authorList>
    </citation>
    <scope>NUCLEOTIDE SEQUENCE</scope>
    <source>
        <strain evidence="1">Expedition CK06-06</strain>
    </source>
</reference>
<protein>
    <submittedName>
        <fullName evidence="1">Uncharacterized protein</fullName>
    </submittedName>
</protein>
<accession>X1VZ97</accession>
<feature type="non-terminal residue" evidence="1">
    <location>
        <position position="1"/>
    </location>
</feature>
<evidence type="ECO:0000313" key="1">
    <source>
        <dbReference type="EMBL" id="GAJ18075.1"/>
    </source>
</evidence>
<proteinExistence type="predicted"/>
<sequence>GAIKFLEYSKFGSEAIIAFPLFLPLGKVSPQVHFTRWDPTL</sequence>
<dbReference type="AlphaFoldDB" id="X1VZ97"/>
<dbReference type="EMBL" id="BARW01043148">
    <property type="protein sequence ID" value="GAJ18075.1"/>
    <property type="molecule type" value="Genomic_DNA"/>
</dbReference>
<comment type="caution">
    <text evidence="1">The sequence shown here is derived from an EMBL/GenBank/DDBJ whole genome shotgun (WGS) entry which is preliminary data.</text>
</comment>
<organism evidence="1">
    <name type="scientific">marine sediment metagenome</name>
    <dbReference type="NCBI Taxonomy" id="412755"/>
    <lineage>
        <taxon>unclassified sequences</taxon>
        <taxon>metagenomes</taxon>
        <taxon>ecological metagenomes</taxon>
    </lineage>
</organism>